<reference evidence="1" key="1">
    <citation type="submission" date="2021-02" db="EMBL/GenBank/DDBJ databases">
        <authorList>
            <person name="Dougan E. K."/>
            <person name="Rhodes N."/>
            <person name="Thang M."/>
            <person name="Chan C."/>
        </authorList>
    </citation>
    <scope>NUCLEOTIDE SEQUENCE</scope>
</reference>
<organism evidence="1 2">
    <name type="scientific">Symbiodinium necroappetens</name>
    <dbReference type="NCBI Taxonomy" id="1628268"/>
    <lineage>
        <taxon>Eukaryota</taxon>
        <taxon>Sar</taxon>
        <taxon>Alveolata</taxon>
        <taxon>Dinophyceae</taxon>
        <taxon>Suessiales</taxon>
        <taxon>Symbiodiniaceae</taxon>
        <taxon>Symbiodinium</taxon>
    </lineage>
</organism>
<protein>
    <submittedName>
        <fullName evidence="1">Uncharacterized protein</fullName>
    </submittedName>
</protein>
<dbReference type="AlphaFoldDB" id="A0A813C6R9"/>
<keyword evidence="2" id="KW-1185">Reference proteome</keyword>
<dbReference type="OrthoDB" id="198703at2759"/>
<accession>A0A813C6R9</accession>
<proteinExistence type="predicted"/>
<name>A0A813C6R9_9DINO</name>
<dbReference type="Proteomes" id="UP000601435">
    <property type="component" value="Unassembled WGS sequence"/>
</dbReference>
<sequence>MYVAGSPYLAAGSTSSGKTRAEHEPLSSGWGLAQTLLVLGAKFFVELAVGYSGAYFIIVSGGTSDVVLNCLAAEFISDIDENIYKHFSSSFAKSLVESAPRMPPGDADCGVLFSKVTAGVKWSFFLSAFYITHKAYYWLPYCHEEDN</sequence>
<evidence type="ECO:0000313" key="1">
    <source>
        <dbReference type="EMBL" id="CAE7940063.1"/>
    </source>
</evidence>
<comment type="caution">
    <text evidence="1">The sequence shown here is derived from an EMBL/GenBank/DDBJ whole genome shotgun (WGS) entry which is preliminary data.</text>
</comment>
<gene>
    <name evidence="1" type="ORF">SNEC2469_LOCUS33750</name>
</gene>
<dbReference type="EMBL" id="CAJNJA010090297">
    <property type="protein sequence ID" value="CAE7940063.1"/>
    <property type="molecule type" value="Genomic_DNA"/>
</dbReference>
<evidence type="ECO:0000313" key="2">
    <source>
        <dbReference type="Proteomes" id="UP000601435"/>
    </source>
</evidence>